<name>A0A183VD34_TOXCA</name>
<dbReference type="WBParaSite" id="TCNE_0001865801-mRNA-1">
    <property type="protein sequence ID" value="TCNE_0001865801-mRNA-1"/>
    <property type="gene ID" value="TCNE_0001865801"/>
</dbReference>
<sequence length="151" mass="16911">MLETKFSRRKGDIPGEDDQFFAALIERSHVDTEIPEALYKSLSDERQCHFEQLTVDFDCSPVEQFMRSIFDLGAASPELAIDFINGGISVKPNDSDVNVKMALSFIDSIPENVQNDKLVAMCGVMESLIGVLDPTFKSNRFIFCNESTIYG</sequence>
<evidence type="ECO:0000313" key="3">
    <source>
        <dbReference type="WBParaSite" id="TCNE_0001865801-mRNA-1"/>
    </source>
</evidence>
<accession>A0A183VD34</accession>
<protein>
    <submittedName>
        <fullName evidence="3">HECT domain-containing protein</fullName>
    </submittedName>
</protein>
<keyword evidence="2" id="KW-1185">Reference proteome</keyword>
<dbReference type="Proteomes" id="UP000050794">
    <property type="component" value="Unassembled WGS sequence"/>
</dbReference>
<reference evidence="1 2" key="2">
    <citation type="submission" date="2018-11" db="EMBL/GenBank/DDBJ databases">
        <authorList>
            <consortium name="Pathogen Informatics"/>
        </authorList>
    </citation>
    <scope>NUCLEOTIDE SEQUENCE [LARGE SCALE GENOMIC DNA]</scope>
</reference>
<evidence type="ECO:0000313" key="2">
    <source>
        <dbReference type="Proteomes" id="UP000050794"/>
    </source>
</evidence>
<organism evidence="2 3">
    <name type="scientific">Toxocara canis</name>
    <name type="common">Canine roundworm</name>
    <dbReference type="NCBI Taxonomy" id="6265"/>
    <lineage>
        <taxon>Eukaryota</taxon>
        <taxon>Metazoa</taxon>
        <taxon>Ecdysozoa</taxon>
        <taxon>Nematoda</taxon>
        <taxon>Chromadorea</taxon>
        <taxon>Rhabditida</taxon>
        <taxon>Spirurina</taxon>
        <taxon>Ascaridomorpha</taxon>
        <taxon>Ascaridoidea</taxon>
        <taxon>Toxocaridae</taxon>
        <taxon>Toxocara</taxon>
    </lineage>
</organism>
<gene>
    <name evidence="1" type="ORF">TCNE_LOCUS18654</name>
</gene>
<evidence type="ECO:0000313" key="1">
    <source>
        <dbReference type="EMBL" id="VDM49975.1"/>
    </source>
</evidence>
<proteinExistence type="predicted"/>
<dbReference type="AlphaFoldDB" id="A0A183VD34"/>
<reference evidence="3" key="1">
    <citation type="submission" date="2016-06" db="UniProtKB">
        <authorList>
            <consortium name="WormBaseParasite"/>
        </authorList>
    </citation>
    <scope>IDENTIFICATION</scope>
</reference>
<dbReference type="EMBL" id="UYWY01025789">
    <property type="protein sequence ID" value="VDM49975.1"/>
    <property type="molecule type" value="Genomic_DNA"/>
</dbReference>